<dbReference type="InterPro" id="IPR031736">
    <property type="entry name" value="REXO1-like_dom"/>
</dbReference>
<protein>
    <recommendedName>
        <fullName evidence="8">Exonuclease domain-containing protein</fullName>
    </recommendedName>
</protein>
<dbReference type="CDD" id="cd06145">
    <property type="entry name" value="REX1_like"/>
    <property type="match status" value="1"/>
</dbReference>
<dbReference type="Pfam" id="PF15870">
    <property type="entry name" value="EloA-BP1"/>
    <property type="match status" value="2"/>
</dbReference>
<evidence type="ECO:0000256" key="6">
    <source>
        <dbReference type="ARBA" id="ARBA00023242"/>
    </source>
</evidence>
<feature type="region of interest" description="Disordered" evidence="7">
    <location>
        <begin position="1"/>
        <end position="39"/>
    </location>
</feature>
<evidence type="ECO:0000256" key="4">
    <source>
        <dbReference type="ARBA" id="ARBA00022801"/>
    </source>
</evidence>
<dbReference type="InterPro" id="IPR047021">
    <property type="entry name" value="REXO1/3/4-like"/>
</dbReference>
<dbReference type="InterPro" id="IPR034922">
    <property type="entry name" value="REX1-like_exo"/>
</dbReference>
<dbReference type="InterPro" id="IPR013520">
    <property type="entry name" value="Ribonucl_H"/>
</dbReference>
<dbReference type="SUPFAM" id="SSF53098">
    <property type="entry name" value="Ribonuclease H-like"/>
    <property type="match status" value="1"/>
</dbReference>
<gene>
    <name evidence="9" type="ORF">JD844_009420</name>
</gene>
<evidence type="ECO:0000313" key="10">
    <source>
        <dbReference type="Proteomes" id="UP000826234"/>
    </source>
</evidence>
<feature type="region of interest" description="Disordered" evidence="7">
    <location>
        <begin position="85"/>
        <end position="111"/>
    </location>
</feature>
<organism evidence="9 10">
    <name type="scientific">Phrynosoma platyrhinos</name>
    <name type="common">Desert horned lizard</name>
    <dbReference type="NCBI Taxonomy" id="52577"/>
    <lineage>
        <taxon>Eukaryota</taxon>
        <taxon>Metazoa</taxon>
        <taxon>Chordata</taxon>
        <taxon>Craniata</taxon>
        <taxon>Vertebrata</taxon>
        <taxon>Euteleostomi</taxon>
        <taxon>Lepidosauria</taxon>
        <taxon>Squamata</taxon>
        <taxon>Bifurcata</taxon>
        <taxon>Unidentata</taxon>
        <taxon>Episquamata</taxon>
        <taxon>Toxicofera</taxon>
        <taxon>Iguania</taxon>
        <taxon>Phrynosomatidae</taxon>
        <taxon>Phrynosomatinae</taxon>
        <taxon>Phrynosoma</taxon>
    </lineage>
</organism>
<feature type="region of interest" description="Disordered" evidence="7">
    <location>
        <begin position="146"/>
        <end position="197"/>
    </location>
</feature>
<sequence>MQENKSFSDEDDVSNTYIKAKDNDISVSNNPSKSSKYTLDSSFPATDLEYDPLLNYCTGLKTSLKAECKNDTQYYKHVKVFPCGKEGTTKNSPRENRYKSSRKRSRNSSPIKLEIKLQESEDDMIIIDTLPMTIVKKPIINRMCKKQNRKESDEGCRTNAETMQNSKTPETLSSTEEKKTENTTVGSGNINPTNGNKIEMKTNGSCSLSGLKVNLLNVGNADEHHYSAAEESNMSSQMKTEMNKEISSSADVFLENSHIDSEIKNVDRDIKGTETIVLDSPKEKYSQDNTELFESDDTMEECRRIFNEFVECEVRKEKLTKQPVATSSGQVNILLPGNAISAVPCKLSSHAVKKSARMPVKMSSQRRSAVPELRSKVPNDIRQRYVNLFVEEFLKMFDTVNEAFDKALTEEKAIYDRCGSKNMYLNIAVNRLKKLRDGSVSSDDFSGIALYNVLKDYVLSEEELKENGFPEPNPEKPGSALLNSGTVKLAISDFPGGLETCYSCCEGVVGSPGCQVAKLHVHDGRNENIDGFVKTFIKPPPLDGNHGVFALDCEMCYTTHGLELSRVTVVDPSLCVVYEAFVKPDNEIIDFNTRLHSVKAEKMKTTETSIRDVQAVLLNLFSTDTILIGHSLQSDLFALKLFHSKIVDTSIVFPHRLGLPHKRALRNLMADYLQRIIQDDVGGHDCSEDATACMELMLWKVREDAKGRR</sequence>
<accession>A0ABQ7TF45</accession>
<keyword evidence="3" id="KW-0540">Nuclease</keyword>
<evidence type="ECO:0000256" key="2">
    <source>
        <dbReference type="ARBA" id="ARBA00006357"/>
    </source>
</evidence>
<name>A0ABQ7TF45_PHRPL</name>
<evidence type="ECO:0000256" key="1">
    <source>
        <dbReference type="ARBA" id="ARBA00004123"/>
    </source>
</evidence>
<keyword evidence="6" id="KW-0539">Nucleus</keyword>
<dbReference type="Proteomes" id="UP000826234">
    <property type="component" value="Unassembled WGS sequence"/>
</dbReference>
<dbReference type="InterPro" id="IPR036397">
    <property type="entry name" value="RNaseH_sf"/>
</dbReference>
<reference evidence="9 10" key="1">
    <citation type="journal article" date="2022" name="Gigascience">
        <title>A chromosome-level genome assembly and annotation of the desert horned lizard, Phrynosoma platyrhinos, provides insight into chromosomal rearrangements among reptiles.</title>
        <authorList>
            <person name="Koochekian N."/>
            <person name="Ascanio A."/>
            <person name="Farleigh K."/>
            <person name="Card D.C."/>
            <person name="Schield D.R."/>
            <person name="Castoe T.A."/>
            <person name="Jezkova T."/>
        </authorList>
    </citation>
    <scope>NUCLEOTIDE SEQUENCE [LARGE SCALE GENOMIC DNA]</scope>
    <source>
        <strain evidence="9">NK-2021</strain>
    </source>
</reference>
<feature type="domain" description="Exonuclease" evidence="8">
    <location>
        <begin position="547"/>
        <end position="706"/>
    </location>
</feature>
<dbReference type="Gene3D" id="3.30.420.10">
    <property type="entry name" value="Ribonuclease H-like superfamily/Ribonuclease H"/>
    <property type="match status" value="1"/>
</dbReference>
<feature type="compositionally biased region" description="Polar residues" evidence="7">
    <location>
        <begin position="25"/>
        <end position="39"/>
    </location>
</feature>
<keyword evidence="5" id="KW-0269">Exonuclease</keyword>
<comment type="caution">
    <text evidence="9">The sequence shown here is derived from an EMBL/GenBank/DDBJ whole genome shotgun (WGS) entry which is preliminary data.</text>
</comment>
<evidence type="ECO:0000256" key="5">
    <source>
        <dbReference type="ARBA" id="ARBA00022839"/>
    </source>
</evidence>
<evidence type="ECO:0000313" key="9">
    <source>
        <dbReference type="EMBL" id="KAH0628364.1"/>
    </source>
</evidence>
<dbReference type="SMART" id="SM00479">
    <property type="entry name" value="EXOIII"/>
    <property type="match status" value="1"/>
</dbReference>
<dbReference type="PANTHER" id="PTHR12801">
    <property type="entry name" value="RNA EXONUCLEASE REXO1 / RECO3 FAMILY MEMBER-RELATED"/>
    <property type="match status" value="1"/>
</dbReference>
<comment type="subcellular location">
    <subcellularLocation>
        <location evidence="1">Nucleus</location>
    </subcellularLocation>
</comment>
<comment type="similarity">
    <text evidence="2">Belongs to the REXO1/REXO3 family.</text>
</comment>
<proteinExistence type="inferred from homology"/>
<evidence type="ECO:0000259" key="8">
    <source>
        <dbReference type="SMART" id="SM00479"/>
    </source>
</evidence>
<dbReference type="PANTHER" id="PTHR12801:SF152">
    <property type="entry name" value="EXONUCLEASE DOMAIN-CONTAINING PROTEIN"/>
    <property type="match status" value="1"/>
</dbReference>
<feature type="compositionally biased region" description="Polar residues" evidence="7">
    <location>
        <begin position="185"/>
        <end position="197"/>
    </location>
</feature>
<evidence type="ECO:0000256" key="7">
    <source>
        <dbReference type="SAM" id="MobiDB-lite"/>
    </source>
</evidence>
<dbReference type="InterPro" id="IPR012337">
    <property type="entry name" value="RNaseH-like_sf"/>
</dbReference>
<dbReference type="EMBL" id="JAIPUX010000439">
    <property type="protein sequence ID" value="KAH0628364.1"/>
    <property type="molecule type" value="Genomic_DNA"/>
</dbReference>
<keyword evidence="10" id="KW-1185">Reference proteome</keyword>
<evidence type="ECO:0000256" key="3">
    <source>
        <dbReference type="ARBA" id="ARBA00022722"/>
    </source>
</evidence>
<keyword evidence="4" id="KW-0378">Hydrolase</keyword>